<comment type="caution">
    <text evidence="1">The sequence shown here is derived from an EMBL/GenBank/DDBJ whole genome shotgun (WGS) entry which is preliminary data.</text>
</comment>
<gene>
    <name evidence="1" type="ORF">BN961_02539</name>
</gene>
<protein>
    <submittedName>
        <fullName evidence="1">Uncharacterized protein</fullName>
    </submittedName>
</protein>
<sequence>MEAQLYRQLDLALRCIKTYRQDVPLQITEDFVARLVVEARDLKVGRQRHLQDVDLLLRWADRLRIGAAQRQLAGIEIRPDFGCGVGRLQRVSIETGNALHVGQRRHVHDRHARYARLRHRIEQFAHAGRAILRLLHREPDQVVVFRVHVGGTGGLHLAGQLAGIDLDLVLAAADRHPHAEAFLVDEIRLRREADECHVMAAEQKFRGQQRAVRGSEDQDVVVSHN</sequence>
<dbReference type="EMBL" id="CCAZ020000001">
    <property type="protein sequence ID" value="CEG09118.1"/>
    <property type="molecule type" value="Genomic_DNA"/>
</dbReference>
<dbReference type="AlphaFoldDB" id="A0A090N7T2"/>
<organism evidence="1 2">
    <name type="scientific">Afipia felis</name>
    <name type="common">Cat scratch disease bacillus</name>
    <dbReference type="NCBI Taxonomy" id="1035"/>
    <lineage>
        <taxon>Bacteria</taxon>
        <taxon>Pseudomonadati</taxon>
        <taxon>Pseudomonadota</taxon>
        <taxon>Alphaproteobacteria</taxon>
        <taxon>Hyphomicrobiales</taxon>
        <taxon>Nitrobacteraceae</taxon>
        <taxon>Afipia</taxon>
    </lineage>
</organism>
<keyword evidence="2" id="KW-1185">Reference proteome</keyword>
<evidence type="ECO:0000313" key="2">
    <source>
        <dbReference type="Proteomes" id="UP000035762"/>
    </source>
</evidence>
<dbReference type="STRING" id="1035.BN961_02539"/>
<proteinExistence type="predicted"/>
<dbReference type="Proteomes" id="UP000035762">
    <property type="component" value="Unassembled WGS sequence"/>
</dbReference>
<name>A0A090N7T2_AFIFE</name>
<accession>A0A090N7T2</accession>
<evidence type="ECO:0000313" key="1">
    <source>
        <dbReference type="EMBL" id="CEG09118.1"/>
    </source>
</evidence>
<reference evidence="1 2" key="1">
    <citation type="journal article" date="2014" name="Genome Announc.">
        <title>Genome Sequence of Afipia felis Strain 76713, Isolated in Hospital Water Using an Amoeba Co-Culture Procedure.</title>
        <authorList>
            <person name="Benamar S."/>
            <person name="La Scola B."/>
            <person name="Croce O."/>
        </authorList>
    </citation>
    <scope>NUCLEOTIDE SEQUENCE [LARGE SCALE GENOMIC DNA]</scope>
    <source>
        <strain evidence="1 2">76713</strain>
    </source>
</reference>